<name>A0A9P0PVM3_ACAOB</name>
<feature type="region of interest" description="Disordered" evidence="1">
    <location>
        <begin position="51"/>
        <end position="84"/>
    </location>
</feature>
<dbReference type="EMBL" id="CAKOFQ010007418">
    <property type="protein sequence ID" value="CAH2000684.1"/>
    <property type="molecule type" value="Genomic_DNA"/>
</dbReference>
<feature type="region of interest" description="Disordered" evidence="1">
    <location>
        <begin position="1"/>
        <end position="37"/>
    </location>
</feature>
<feature type="compositionally biased region" description="Polar residues" evidence="1">
    <location>
        <begin position="182"/>
        <end position="193"/>
    </location>
</feature>
<feature type="compositionally biased region" description="Basic and acidic residues" evidence="1">
    <location>
        <begin position="51"/>
        <end position="68"/>
    </location>
</feature>
<comment type="caution">
    <text evidence="3">The sequence shown here is derived from an EMBL/GenBank/DDBJ whole genome shotgun (WGS) entry which is preliminary data.</text>
</comment>
<dbReference type="PANTHER" id="PTHR21879">
    <property type="entry name" value="FI03362P-RELATED-RELATED"/>
    <property type="match status" value="1"/>
</dbReference>
<protein>
    <submittedName>
        <fullName evidence="3">Uncharacterized protein</fullName>
    </submittedName>
</protein>
<dbReference type="Pfam" id="PF07898">
    <property type="entry name" value="DUF1676"/>
    <property type="match status" value="1"/>
</dbReference>
<dbReference type="PANTHER" id="PTHR21879:SF12">
    <property type="entry name" value="OSIRIS 12"/>
    <property type="match status" value="1"/>
</dbReference>
<keyword evidence="2" id="KW-0472">Membrane</keyword>
<accession>A0A9P0PVM3</accession>
<proteinExistence type="predicted"/>
<evidence type="ECO:0000313" key="3">
    <source>
        <dbReference type="EMBL" id="CAH2000684.1"/>
    </source>
</evidence>
<sequence>MQSVSAEEAYLKDDRNSTIDDVTSQLPVTDGKSTKNGTLLEKLGVQLDHEDVGMNTSSDDKSTFEKPPHFGNQVADEARSKKGGGGGGKMNVGYFIGLMKTVIATYLIAGIKMLVLKSLIVAKTALLVSALLLIAKIFKHEHHEEPGYIEVEHHGSAPIPAYEYPPSGYSHSGYGKSFDPTGSGSALSYSTVDAPTSNSSASRPASRRRGESRKRPTLLTITRFSKKEDNGII</sequence>
<keyword evidence="4" id="KW-1185">Reference proteome</keyword>
<organism evidence="3 4">
    <name type="scientific">Acanthoscelides obtectus</name>
    <name type="common">Bean weevil</name>
    <name type="synonym">Bruchus obtectus</name>
    <dbReference type="NCBI Taxonomy" id="200917"/>
    <lineage>
        <taxon>Eukaryota</taxon>
        <taxon>Metazoa</taxon>
        <taxon>Ecdysozoa</taxon>
        <taxon>Arthropoda</taxon>
        <taxon>Hexapoda</taxon>
        <taxon>Insecta</taxon>
        <taxon>Pterygota</taxon>
        <taxon>Neoptera</taxon>
        <taxon>Endopterygota</taxon>
        <taxon>Coleoptera</taxon>
        <taxon>Polyphaga</taxon>
        <taxon>Cucujiformia</taxon>
        <taxon>Chrysomeloidea</taxon>
        <taxon>Chrysomelidae</taxon>
        <taxon>Bruchinae</taxon>
        <taxon>Bruchini</taxon>
        <taxon>Acanthoscelides</taxon>
    </lineage>
</organism>
<keyword evidence="2" id="KW-1133">Transmembrane helix</keyword>
<reference evidence="3" key="1">
    <citation type="submission" date="2022-03" db="EMBL/GenBank/DDBJ databases">
        <authorList>
            <person name="Sayadi A."/>
        </authorList>
    </citation>
    <scope>NUCLEOTIDE SEQUENCE</scope>
</reference>
<dbReference type="Proteomes" id="UP001152888">
    <property type="component" value="Unassembled WGS sequence"/>
</dbReference>
<feature type="region of interest" description="Disordered" evidence="1">
    <location>
        <begin position="182"/>
        <end position="233"/>
    </location>
</feature>
<dbReference type="AlphaFoldDB" id="A0A9P0PVM3"/>
<evidence type="ECO:0000313" key="4">
    <source>
        <dbReference type="Proteomes" id="UP001152888"/>
    </source>
</evidence>
<feature type="compositionally biased region" description="Basic residues" evidence="1">
    <location>
        <begin position="205"/>
        <end position="216"/>
    </location>
</feature>
<dbReference type="InterPro" id="IPR012464">
    <property type="entry name" value="DUF1676"/>
</dbReference>
<dbReference type="GO" id="GO:0016020">
    <property type="term" value="C:membrane"/>
    <property type="evidence" value="ECO:0007669"/>
    <property type="project" value="TreeGrafter"/>
</dbReference>
<keyword evidence="2" id="KW-0812">Transmembrane</keyword>
<gene>
    <name evidence="3" type="ORF">ACAOBT_LOCUS25726</name>
</gene>
<evidence type="ECO:0000256" key="2">
    <source>
        <dbReference type="SAM" id="Phobius"/>
    </source>
</evidence>
<dbReference type="OrthoDB" id="6731531at2759"/>
<feature type="compositionally biased region" description="Low complexity" evidence="1">
    <location>
        <begin position="194"/>
        <end position="204"/>
    </location>
</feature>
<feature type="transmembrane region" description="Helical" evidence="2">
    <location>
        <begin position="91"/>
        <end position="109"/>
    </location>
</feature>
<evidence type="ECO:0000256" key="1">
    <source>
        <dbReference type="SAM" id="MobiDB-lite"/>
    </source>
</evidence>
<feature type="compositionally biased region" description="Basic and acidic residues" evidence="1">
    <location>
        <begin position="9"/>
        <end position="18"/>
    </location>
</feature>